<dbReference type="SUPFAM" id="SSF75169">
    <property type="entry name" value="DsrEFH-like"/>
    <property type="match status" value="1"/>
</dbReference>
<accession>A0AAI9HXU6</accession>
<dbReference type="GO" id="GO:1990228">
    <property type="term" value="C:sulfurtransferase complex"/>
    <property type="evidence" value="ECO:0007669"/>
    <property type="project" value="TreeGrafter"/>
</dbReference>
<name>A0AAI9HXU6_PROST</name>
<dbReference type="PANTHER" id="PTHR37526">
    <property type="entry name" value="PROTEIN TUSB"/>
    <property type="match status" value="1"/>
</dbReference>
<organism evidence="1">
    <name type="scientific">Providencia stuartii</name>
    <dbReference type="NCBI Taxonomy" id="588"/>
    <lineage>
        <taxon>Bacteria</taxon>
        <taxon>Pseudomonadati</taxon>
        <taxon>Pseudomonadota</taxon>
        <taxon>Gammaproteobacteria</taxon>
        <taxon>Enterobacterales</taxon>
        <taxon>Morganellaceae</taxon>
        <taxon>Providencia</taxon>
    </lineage>
</organism>
<reference evidence="1" key="2">
    <citation type="submission" date="2024-02" db="EMBL/GenBank/DDBJ databases">
        <authorList>
            <consortium name="Clinical and Environmental Microbiology Branch: Whole genome sequencing antimicrobial resistance pathogens in the healthcare setting"/>
        </authorList>
    </citation>
    <scope>NUCLEOTIDE SEQUENCE</scope>
    <source>
        <strain evidence="1">2020GO-00142</strain>
    </source>
</reference>
<sequence length="95" mass="10582">MLYTIAKSPFHCDLTAFLRLITPDDAVLLLQDGVIAAIHQSTHLCELQKKGAQIYALDADVNARGLQNMLSEQVSLASYRDFVQLTVSHKQHFAL</sequence>
<dbReference type="NCBIfam" id="TIGR03011">
    <property type="entry name" value="sulf_tusB_dsrH"/>
    <property type="match status" value="1"/>
</dbReference>
<dbReference type="RefSeq" id="WP_154624190.1">
    <property type="nucleotide sequence ID" value="NZ_CP095443.1"/>
</dbReference>
<dbReference type="GO" id="GO:0002143">
    <property type="term" value="P:tRNA wobble position uridine thiolation"/>
    <property type="evidence" value="ECO:0007669"/>
    <property type="project" value="InterPro"/>
</dbReference>
<evidence type="ECO:0000313" key="2">
    <source>
        <dbReference type="EMBL" id="MER5077008.1"/>
    </source>
</evidence>
<dbReference type="InterPro" id="IPR027396">
    <property type="entry name" value="DsrEFH-like"/>
</dbReference>
<keyword evidence="1" id="KW-0808">Transferase</keyword>
<gene>
    <name evidence="1" type="primary">tusB</name>
    <name evidence="1" type="ORF">JRA39_000822</name>
    <name evidence="2" type="ORF">KDV35_09115</name>
</gene>
<dbReference type="EMBL" id="AAZDVE040000004">
    <property type="protein sequence ID" value="EMP9431808.1"/>
    <property type="molecule type" value="Genomic_DNA"/>
</dbReference>
<protein>
    <submittedName>
        <fullName evidence="1">Sulfurtransferase complex subunit TusB</fullName>
        <ecNumber evidence="1">2.8.1.-</ecNumber>
    </submittedName>
</protein>
<dbReference type="EC" id="2.8.1.-" evidence="1"/>
<proteinExistence type="predicted"/>
<dbReference type="EMBL" id="JAGSRH010000010">
    <property type="protein sequence ID" value="MER5077008.1"/>
    <property type="molecule type" value="Genomic_DNA"/>
</dbReference>
<comment type="caution">
    <text evidence="1">The sequence shown here is derived from an EMBL/GenBank/DDBJ whole genome shotgun (WGS) entry which is preliminary data.</text>
</comment>
<dbReference type="GO" id="GO:0016740">
    <property type="term" value="F:transferase activity"/>
    <property type="evidence" value="ECO:0007669"/>
    <property type="project" value="UniProtKB-KW"/>
</dbReference>
<evidence type="ECO:0000313" key="1">
    <source>
        <dbReference type="EMBL" id="EMP9431808.1"/>
    </source>
</evidence>
<dbReference type="PANTHER" id="PTHR37526:SF1">
    <property type="entry name" value="PROTEIN TUSB"/>
    <property type="match status" value="1"/>
</dbReference>
<dbReference type="InterPro" id="IPR007215">
    <property type="entry name" value="Sulphur_relay_TusB/DsrH"/>
</dbReference>
<dbReference type="NCBIfam" id="NF010035">
    <property type="entry name" value="PRK13510.1"/>
    <property type="match status" value="1"/>
</dbReference>
<dbReference type="Pfam" id="PF04077">
    <property type="entry name" value="DsrH"/>
    <property type="match status" value="1"/>
</dbReference>
<reference evidence="2 3" key="1">
    <citation type="submission" date="2021-04" db="EMBL/GenBank/DDBJ databases">
        <title>Determining the burden of carbapenem-resistant Enterobacterales from a tertiary public heath setting in Bangladesh: a clinical, epidemiological, and molecular study.</title>
        <authorList>
            <person name="Farzana R."/>
            <person name="Walsh T.R."/>
        </authorList>
    </citation>
    <scope>NUCLEOTIDE SEQUENCE [LARGE SCALE GENOMIC DNA]</scope>
    <source>
        <strain evidence="2">Dmpro_s316</strain>
        <strain evidence="3">dmpro_s316</strain>
    </source>
</reference>
<evidence type="ECO:0000313" key="3">
    <source>
        <dbReference type="Proteomes" id="UP001495779"/>
    </source>
</evidence>
<dbReference type="Proteomes" id="UP001495779">
    <property type="component" value="Unassembled WGS sequence"/>
</dbReference>
<dbReference type="Gene3D" id="3.40.1260.10">
    <property type="entry name" value="DsrEFH-like"/>
    <property type="match status" value="1"/>
</dbReference>
<dbReference type="AlphaFoldDB" id="A0AAI9HXU6"/>